<gene>
    <name evidence="3" type="ORF">SAMN05192548_101210</name>
</gene>
<accession>A0A1M6P6I5</accession>
<keyword evidence="2" id="KW-0812">Transmembrane</keyword>
<evidence type="ECO:0000256" key="1">
    <source>
        <dbReference type="SAM" id="MobiDB-lite"/>
    </source>
</evidence>
<protein>
    <submittedName>
        <fullName evidence="3">Carbon monoxide dehydrogenase subunit G</fullName>
    </submittedName>
</protein>
<feature type="region of interest" description="Disordered" evidence="1">
    <location>
        <begin position="196"/>
        <end position="223"/>
    </location>
</feature>
<organism evidence="3 4">
    <name type="scientific">Paraburkholderia terricola</name>
    <dbReference type="NCBI Taxonomy" id="169427"/>
    <lineage>
        <taxon>Bacteria</taxon>
        <taxon>Pseudomonadati</taxon>
        <taxon>Pseudomonadota</taxon>
        <taxon>Betaproteobacteria</taxon>
        <taxon>Burkholderiales</taxon>
        <taxon>Burkholderiaceae</taxon>
        <taxon>Paraburkholderia</taxon>
    </lineage>
</organism>
<dbReference type="STRING" id="169427.SAMN05192548_101210"/>
<feature type="compositionally biased region" description="Low complexity" evidence="1">
    <location>
        <begin position="196"/>
        <end position="217"/>
    </location>
</feature>
<dbReference type="InterPro" id="IPR023393">
    <property type="entry name" value="START-like_dom_sf"/>
</dbReference>
<sequence>MEVNDALRIPLAPSDVWDALQDLALLRASLDNCESFTRFAHGEYALTLTVPLGPLRARYEARAHVAGQDSGPADAEHRTINFKARAEGVGALRGQIEVRLRGEDSAHGASGERGTRIDYTIWATSSGPLAELPTRQLENALHQLADDFFEEFAAVVRAKHGQGPNRARGSAVRRQHVFLRPITLGSVARRTRADHGNALPGRAAGAAHGASHGVSPGVSHPEPSPHAVPNWAWAVMIFLVALLLYVARWISEH</sequence>
<dbReference type="SUPFAM" id="SSF55961">
    <property type="entry name" value="Bet v1-like"/>
    <property type="match status" value="1"/>
</dbReference>
<dbReference type="Pfam" id="PF06240">
    <property type="entry name" value="COXG"/>
    <property type="match status" value="1"/>
</dbReference>
<proteinExistence type="predicted"/>
<dbReference type="PANTHER" id="PTHR38588">
    <property type="entry name" value="BLL0334 PROTEIN"/>
    <property type="match status" value="1"/>
</dbReference>
<dbReference type="InterPro" id="IPR010419">
    <property type="entry name" value="CO_DH_gsu"/>
</dbReference>
<keyword evidence="2" id="KW-0472">Membrane</keyword>
<dbReference type="PANTHER" id="PTHR38588:SF1">
    <property type="entry name" value="BLL0334 PROTEIN"/>
    <property type="match status" value="1"/>
</dbReference>
<evidence type="ECO:0000313" key="3">
    <source>
        <dbReference type="EMBL" id="SHK03581.1"/>
    </source>
</evidence>
<feature type="transmembrane region" description="Helical" evidence="2">
    <location>
        <begin position="231"/>
        <end position="250"/>
    </location>
</feature>
<dbReference type="EMBL" id="FRAB01000012">
    <property type="protein sequence ID" value="SHK03581.1"/>
    <property type="molecule type" value="Genomic_DNA"/>
</dbReference>
<evidence type="ECO:0000256" key="2">
    <source>
        <dbReference type="SAM" id="Phobius"/>
    </source>
</evidence>
<reference evidence="3 4" key="1">
    <citation type="submission" date="2016-11" db="EMBL/GenBank/DDBJ databases">
        <authorList>
            <person name="Jaros S."/>
            <person name="Januszkiewicz K."/>
            <person name="Wedrychowicz H."/>
        </authorList>
    </citation>
    <scope>NUCLEOTIDE SEQUENCE [LARGE SCALE GENOMIC DNA]</scope>
    <source>
        <strain evidence="3 4">LMG 20594</strain>
    </source>
</reference>
<dbReference type="RefSeq" id="WP_073429018.1">
    <property type="nucleotide sequence ID" value="NZ_CADFGY010000002.1"/>
</dbReference>
<dbReference type="OrthoDB" id="9087490at2"/>
<dbReference type="Gene3D" id="3.30.530.20">
    <property type="match status" value="1"/>
</dbReference>
<dbReference type="AlphaFoldDB" id="A0A1M6P6I5"/>
<evidence type="ECO:0000313" key="4">
    <source>
        <dbReference type="Proteomes" id="UP000184395"/>
    </source>
</evidence>
<name>A0A1M6P6I5_9BURK</name>
<dbReference type="Proteomes" id="UP000184395">
    <property type="component" value="Unassembled WGS sequence"/>
</dbReference>
<keyword evidence="2" id="KW-1133">Transmembrane helix</keyword>